<dbReference type="PROSITE" id="PS50835">
    <property type="entry name" value="IG_LIKE"/>
    <property type="match status" value="1"/>
</dbReference>
<dbReference type="eggNOG" id="ENOG502SU7J">
    <property type="taxonomic scope" value="Eukaryota"/>
</dbReference>
<dbReference type="SUPFAM" id="SSF48726">
    <property type="entry name" value="Immunoglobulin"/>
    <property type="match status" value="1"/>
</dbReference>
<dbReference type="FunCoup" id="H0X078">
    <property type="interactions" value="509"/>
</dbReference>
<dbReference type="Ensembl" id="ENSOGAT00000009274.2">
    <property type="protein sequence ID" value="ENSOGAP00000008302.2"/>
    <property type="gene ID" value="ENSOGAG00000009272.2"/>
</dbReference>
<dbReference type="CDD" id="cd05716">
    <property type="entry name" value="IgV_pIgR_like"/>
    <property type="match status" value="1"/>
</dbReference>
<reference evidence="15" key="3">
    <citation type="submission" date="2025-09" db="UniProtKB">
        <authorList>
            <consortium name="Ensembl"/>
        </authorList>
    </citation>
    <scope>IDENTIFICATION</scope>
</reference>
<dbReference type="GO" id="GO:0005886">
    <property type="term" value="C:plasma membrane"/>
    <property type="evidence" value="ECO:0007669"/>
    <property type="project" value="UniProtKB-SubCell"/>
</dbReference>
<proteinExistence type="inferred from homology"/>
<dbReference type="Pfam" id="PF07686">
    <property type="entry name" value="V-set"/>
    <property type="match status" value="1"/>
</dbReference>
<evidence type="ECO:0000256" key="5">
    <source>
        <dbReference type="ARBA" id="ARBA00022859"/>
    </source>
</evidence>
<evidence type="ECO:0000256" key="10">
    <source>
        <dbReference type="ARBA" id="ARBA00023319"/>
    </source>
</evidence>
<evidence type="ECO:0000256" key="6">
    <source>
        <dbReference type="ARBA" id="ARBA00022989"/>
    </source>
</evidence>
<keyword evidence="6 13" id="KW-1133">Transmembrane helix</keyword>
<dbReference type="GO" id="GO:0002376">
    <property type="term" value="P:immune system process"/>
    <property type="evidence" value="ECO:0007669"/>
    <property type="project" value="UniProtKB-KW"/>
</dbReference>
<comment type="similarity">
    <text evidence="11">Belongs to the CD300 family.</text>
</comment>
<keyword evidence="16" id="KW-1185">Reference proteome</keyword>
<evidence type="ECO:0000256" key="11">
    <source>
        <dbReference type="ARBA" id="ARBA00043958"/>
    </source>
</evidence>
<evidence type="ECO:0000256" key="3">
    <source>
        <dbReference type="ARBA" id="ARBA00022692"/>
    </source>
</evidence>
<reference evidence="16" key="1">
    <citation type="submission" date="2011-03" db="EMBL/GenBank/DDBJ databases">
        <title>Version 3 of the genome sequence of Otolemur garnettii (Bushbaby).</title>
        <authorList>
            <consortium name="The Broad Institute Genome Sequencing Platform"/>
            <person name="Di Palma F."/>
            <person name="Johnson J."/>
            <person name="Lander E.S."/>
            <person name="Lindblad-Toh K."/>
            <person name="Jaffe D.B."/>
            <person name="Gnerre S."/>
            <person name="MacCallum I."/>
            <person name="Przybylski D."/>
            <person name="Ribeiro F.J."/>
            <person name="Burton J.N."/>
            <person name="Walker B.J."/>
            <person name="Sharpe T."/>
            <person name="Hall G."/>
        </authorList>
    </citation>
    <scope>NUCLEOTIDE SEQUENCE [LARGE SCALE GENOMIC DNA]</scope>
</reference>
<dbReference type="GO" id="GO:0004888">
    <property type="term" value="F:transmembrane signaling receptor activity"/>
    <property type="evidence" value="ECO:0007669"/>
    <property type="project" value="TreeGrafter"/>
</dbReference>
<keyword evidence="10" id="KW-0393">Immunoglobulin domain</keyword>
<dbReference type="InParanoid" id="H0X078"/>
<reference evidence="15" key="2">
    <citation type="submission" date="2025-08" db="UniProtKB">
        <authorList>
            <consortium name="Ensembl"/>
        </authorList>
    </citation>
    <scope>IDENTIFICATION</scope>
</reference>
<feature type="transmembrane region" description="Helical" evidence="13">
    <location>
        <begin position="191"/>
        <end position="213"/>
    </location>
</feature>
<evidence type="ECO:0000313" key="16">
    <source>
        <dbReference type="Proteomes" id="UP000005225"/>
    </source>
</evidence>
<evidence type="ECO:0000256" key="2">
    <source>
        <dbReference type="ARBA" id="ARBA00022475"/>
    </source>
</evidence>
<dbReference type="GeneTree" id="ENSGT00940000154332"/>
<dbReference type="InterPro" id="IPR013106">
    <property type="entry name" value="Ig_V-set"/>
</dbReference>
<dbReference type="PANTHER" id="PTHR11860">
    <property type="entry name" value="POLYMERIC-IMMUNOGLOBULIN RECEPTOR"/>
    <property type="match status" value="1"/>
</dbReference>
<dbReference type="InterPro" id="IPR007110">
    <property type="entry name" value="Ig-like_dom"/>
</dbReference>
<dbReference type="Gene3D" id="2.60.40.10">
    <property type="entry name" value="Immunoglobulins"/>
    <property type="match status" value="1"/>
</dbReference>
<evidence type="ECO:0000313" key="15">
    <source>
        <dbReference type="Ensembl" id="ENSOGAP00000008302.2"/>
    </source>
</evidence>
<evidence type="ECO:0000256" key="9">
    <source>
        <dbReference type="ARBA" id="ARBA00023170"/>
    </source>
</evidence>
<dbReference type="EMBL" id="AAQR03041649">
    <property type="status" value="NOT_ANNOTATED_CDS"/>
    <property type="molecule type" value="Genomic_DNA"/>
</dbReference>
<keyword evidence="9" id="KW-0675">Receptor</keyword>
<evidence type="ECO:0000256" key="4">
    <source>
        <dbReference type="ARBA" id="ARBA00022729"/>
    </source>
</evidence>
<protein>
    <recommendedName>
        <fullName evidence="14">Ig-like domain-containing protein</fullName>
    </recommendedName>
</protein>
<dbReference type="Proteomes" id="UP000005225">
    <property type="component" value="Unassembled WGS sequence"/>
</dbReference>
<dbReference type="OMA" id="MWQISAL"/>
<evidence type="ECO:0000256" key="13">
    <source>
        <dbReference type="SAM" id="Phobius"/>
    </source>
</evidence>
<feature type="domain" description="Ig-like" evidence="14">
    <location>
        <begin position="13"/>
        <end position="124"/>
    </location>
</feature>
<evidence type="ECO:0000256" key="7">
    <source>
        <dbReference type="ARBA" id="ARBA00023136"/>
    </source>
</evidence>
<keyword evidence="5" id="KW-0391">Immunity</keyword>
<dbReference type="PANTHER" id="PTHR11860:SF101">
    <property type="entry name" value="CMRF35-LIKE MOLECULE 1"/>
    <property type="match status" value="1"/>
</dbReference>
<organism evidence="15 16">
    <name type="scientific">Otolemur garnettii</name>
    <name type="common">Small-eared galago</name>
    <name type="synonym">Garnett's greater bushbaby</name>
    <dbReference type="NCBI Taxonomy" id="30611"/>
    <lineage>
        <taxon>Eukaryota</taxon>
        <taxon>Metazoa</taxon>
        <taxon>Chordata</taxon>
        <taxon>Craniata</taxon>
        <taxon>Vertebrata</taxon>
        <taxon>Euteleostomi</taxon>
        <taxon>Mammalia</taxon>
        <taxon>Eutheria</taxon>
        <taxon>Euarchontoglires</taxon>
        <taxon>Primates</taxon>
        <taxon>Strepsirrhini</taxon>
        <taxon>Lorisiformes</taxon>
        <taxon>Galagidae</taxon>
        <taxon>Otolemur</taxon>
    </lineage>
</organism>
<dbReference type="InterPro" id="IPR050671">
    <property type="entry name" value="CD300_family_receptors"/>
</dbReference>
<comment type="subcellular location">
    <subcellularLocation>
        <location evidence="1">Cell membrane</location>
        <topology evidence="1">Single-pass type I membrane protein</topology>
    </subcellularLocation>
</comment>
<sequence>MWQSSPVIFLGSPNAEIREDPITGPGAVSGPEGGSLTVRCHYNPEWKTHRKLWCRGAEWAACKILVETAGTEEEVKKDRVSIRDSWKDYTFNVTMEVLRRDDADTYWCIIQRTGIDKGVQVKVTIDPVPQSSAPERTTTAARTTTGSSPTVISSTRVLKLGPPHVASLMCPHTSKVTVKSEVSLSFLTSPFFLILVLLELPLLLSMLSAVLWVNRPQRSSAG</sequence>
<keyword evidence="2" id="KW-1003">Cell membrane</keyword>
<keyword evidence="4" id="KW-0732">Signal</keyword>
<dbReference type="EMBL" id="AAQR03041648">
    <property type="status" value="NOT_ANNOTATED_CDS"/>
    <property type="molecule type" value="Genomic_DNA"/>
</dbReference>
<name>H0X078_OTOGA</name>
<dbReference type="STRING" id="30611.ENSOGAP00000008302"/>
<dbReference type="SMART" id="SM00409">
    <property type="entry name" value="IG"/>
    <property type="match status" value="1"/>
</dbReference>
<accession>H0X078</accession>
<dbReference type="InterPro" id="IPR003599">
    <property type="entry name" value="Ig_sub"/>
</dbReference>
<evidence type="ECO:0000256" key="8">
    <source>
        <dbReference type="ARBA" id="ARBA00023157"/>
    </source>
</evidence>
<keyword evidence="8" id="KW-1015">Disulfide bond</keyword>
<evidence type="ECO:0000256" key="1">
    <source>
        <dbReference type="ARBA" id="ARBA00004251"/>
    </source>
</evidence>
<feature type="compositionally biased region" description="Low complexity" evidence="12">
    <location>
        <begin position="136"/>
        <end position="145"/>
    </location>
</feature>
<evidence type="ECO:0000256" key="12">
    <source>
        <dbReference type="SAM" id="MobiDB-lite"/>
    </source>
</evidence>
<feature type="region of interest" description="Disordered" evidence="12">
    <location>
        <begin position="129"/>
        <end position="149"/>
    </location>
</feature>
<dbReference type="AlphaFoldDB" id="H0X078"/>
<keyword evidence="7 13" id="KW-0472">Membrane</keyword>
<dbReference type="InterPro" id="IPR036179">
    <property type="entry name" value="Ig-like_dom_sf"/>
</dbReference>
<dbReference type="HOGENOM" id="CLU_051023_3_0_1"/>
<keyword evidence="3 13" id="KW-0812">Transmembrane</keyword>
<dbReference type="InterPro" id="IPR013783">
    <property type="entry name" value="Ig-like_fold"/>
</dbReference>
<evidence type="ECO:0000259" key="14">
    <source>
        <dbReference type="PROSITE" id="PS50835"/>
    </source>
</evidence>